<dbReference type="InterPro" id="IPR015018">
    <property type="entry name" value="DUF1905"/>
</dbReference>
<dbReference type="Pfam" id="PF08922">
    <property type="entry name" value="DUF1905"/>
    <property type="match status" value="1"/>
</dbReference>
<dbReference type="Proteomes" id="UP001596455">
    <property type="component" value="Unassembled WGS sequence"/>
</dbReference>
<dbReference type="RefSeq" id="WP_382390605.1">
    <property type="nucleotide sequence ID" value="NZ_JBHTCQ010000001.1"/>
</dbReference>
<dbReference type="Gene3D" id="2.40.30.100">
    <property type="entry name" value="AF2212/PG0164-like"/>
    <property type="match status" value="1"/>
</dbReference>
<dbReference type="EMBL" id="JBHTCQ010000001">
    <property type="protein sequence ID" value="MFC7403801.1"/>
    <property type="molecule type" value="Genomic_DNA"/>
</dbReference>
<evidence type="ECO:0000313" key="1">
    <source>
        <dbReference type="EMBL" id="MFC7403801.1"/>
    </source>
</evidence>
<dbReference type="InterPro" id="IPR037079">
    <property type="entry name" value="AF2212/PG0164-like_sf"/>
</dbReference>
<accession>A0ABW2Q3R9</accession>
<reference evidence="2" key="1">
    <citation type="journal article" date="2019" name="Int. J. Syst. Evol. Microbiol.">
        <title>The Global Catalogue of Microorganisms (GCM) 10K type strain sequencing project: providing services to taxonomists for standard genome sequencing and annotation.</title>
        <authorList>
            <consortium name="The Broad Institute Genomics Platform"/>
            <consortium name="The Broad Institute Genome Sequencing Center for Infectious Disease"/>
            <person name="Wu L."/>
            <person name="Ma J."/>
        </authorList>
    </citation>
    <scope>NUCLEOTIDE SEQUENCE [LARGE SCALE GENOMIC DNA]</scope>
    <source>
        <strain evidence="2">JCM 1490</strain>
    </source>
</reference>
<sequence>MSSPGDLTFDGEIIYWRGPAPHLFVRLPEAESAEIQDISGEVSYGWGCIAVRAAIGGTEFTTALMPKDGRYLLPVKVAVRRAEGIDEGDVVTVRMSIQAS</sequence>
<evidence type="ECO:0000313" key="2">
    <source>
        <dbReference type="Proteomes" id="UP001596455"/>
    </source>
</evidence>
<name>A0ABW2Q3R9_9MICO</name>
<dbReference type="SUPFAM" id="SSF141694">
    <property type="entry name" value="AF2212/PG0164-like"/>
    <property type="match status" value="1"/>
</dbReference>
<organism evidence="1 2">
    <name type="scientific">Georgenia alba</name>
    <dbReference type="NCBI Taxonomy" id="2233858"/>
    <lineage>
        <taxon>Bacteria</taxon>
        <taxon>Bacillati</taxon>
        <taxon>Actinomycetota</taxon>
        <taxon>Actinomycetes</taxon>
        <taxon>Micrococcales</taxon>
        <taxon>Bogoriellaceae</taxon>
        <taxon>Georgenia</taxon>
    </lineage>
</organism>
<proteinExistence type="predicted"/>
<protein>
    <submittedName>
        <fullName evidence="1">DUF1905 domain-containing protein</fullName>
    </submittedName>
</protein>
<comment type="caution">
    <text evidence="1">The sequence shown here is derived from an EMBL/GenBank/DDBJ whole genome shotgun (WGS) entry which is preliminary data.</text>
</comment>
<gene>
    <name evidence="1" type="ORF">ACFQQL_01665</name>
</gene>
<keyword evidence="2" id="KW-1185">Reference proteome</keyword>